<dbReference type="eggNOG" id="COG2067">
    <property type="taxonomic scope" value="Bacteria"/>
</dbReference>
<dbReference type="OrthoDB" id="1491239at2"/>
<name>M7MKY9_9FLAO</name>
<evidence type="ECO:0000256" key="1">
    <source>
        <dbReference type="SAM" id="SignalP"/>
    </source>
</evidence>
<reference evidence="2 3" key="1">
    <citation type="submission" date="2012-12" db="EMBL/GenBank/DDBJ databases">
        <title>Genome assembly of Formosa sp. AK20.</title>
        <authorList>
            <person name="Kumar R."/>
            <person name="Khatri I."/>
            <person name="Vaidya B."/>
            <person name="Subramanian S."/>
            <person name="Pinnaka A."/>
        </authorList>
    </citation>
    <scope>NUCLEOTIDE SEQUENCE [LARGE SCALE GENOMIC DNA]</scope>
    <source>
        <strain evidence="2 3">AK20</strain>
    </source>
</reference>
<organism evidence="2 3">
    <name type="scientific">Xanthomarina gelatinilytica</name>
    <dbReference type="NCBI Taxonomy" id="1137281"/>
    <lineage>
        <taxon>Bacteria</taxon>
        <taxon>Pseudomonadati</taxon>
        <taxon>Bacteroidota</taxon>
        <taxon>Flavobacteriia</taxon>
        <taxon>Flavobacteriales</taxon>
        <taxon>Flavobacteriaceae</taxon>
        <taxon>Xanthomarina</taxon>
    </lineage>
</organism>
<gene>
    <name evidence="2" type="ORF">D778_02394</name>
</gene>
<dbReference type="GeneID" id="98640895"/>
<dbReference type="Gene3D" id="2.40.160.60">
    <property type="entry name" value="Outer membrane protein transport protein (OMPP1/FadL/TodX)"/>
    <property type="match status" value="1"/>
</dbReference>
<keyword evidence="1" id="KW-0732">Signal</keyword>
<evidence type="ECO:0000313" key="2">
    <source>
        <dbReference type="EMBL" id="EMQ95560.1"/>
    </source>
</evidence>
<evidence type="ECO:0000313" key="3">
    <source>
        <dbReference type="Proteomes" id="UP000012024"/>
    </source>
</evidence>
<feature type="signal peptide" evidence="1">
    <location>
        <begin position="1"/>
        <end position="19"/>
    </location>
</feature>
<dbReference type="EMBL" id="ANLA01000005">
    <property type="protein sequence ID" value="EMQ95560.1"/>
    <property type="molecule type" value="Genomic_DNA"/>
</dbReference>
<dbReference type="RefSeq" id="WP_007648233.1">
    <property type="nucleotide sequence ID" value="NZ_ANLA01000005.1"/>
</dbReference>
<comment type="caution">
    <text evidence="2">The sequence shown here is derived from an EMBL/GenBank/DDBJ whole genome shotgun (WGS) entry which is preliminary data.</text>
</comment>
<proteinExistence type="predicted"/>
<sequence>MIKKLVFVFIALFAIKSYAQEGTASPYSFYGMGSLKFKGTVESRSMGGLSVYSDSIHINLRNPASYASKNLAIYNNESRPVKFAIGGSHTNAKLKSDTASDEVNSSTLDYLAMSFPIGRFGLGMGLIPYTSVGYKLETLNNNNDLSTKFRGEGGVNKVYASLGYLVMDGLSVGVDLGYNFGNVKNNTIEYVYTNEGTLAQYQTREDNRSDIGGLSANFGVIFSKMIQDKFELTTSLTFRPEMNLNSENSRTYNTITINAINDQEYVINSIEADLASQGLKSTDLVLPTKLSLGAGIGQPRIWFVGAEYTYLNTKAFKNELYASSDSAGNVTYSNASTVSIGGFVIPDYNSFSSYFKRVVYRAGVRFEGTGLNINDQAINEFGISFGVGLPMGNTFSNANIGVEFGKRGTTSENLIQENFINFQLSFSFNDRWFQKRRFN</sequence>
<protein>
    <submittedName>
        <fullName evidence="2">Putative outer membrane protein</fullName>
    </submittedName>
</protein>
<dbReference type="Proteomes" id="UP000012024">
    <property type="component" value="Unassembled WGS sequence"/>
</dbReference>
<keyword evidence="3" id="KW-1185">Reference proteome</keyword>
<feature type="chain" id="PRO_5004081507" evidence="1">
    <location>
        <begin position="20"/>
        <end position="439"/>
    </location>
</feature>
<dbReference type="PATRIC" id="fig|1137281.3.peg.983"/>
<dbReference type="AlphaFoldDB" id="M7MKY9"/>
<accession>M7MKY9</accession>